<evidence type="ECO:0000256" key="9">
    <source>
        <dbReference type="ARBA" id="ARBA00023136"/>
    </source>
</evidence>
<dbReference type="PANTHER" id="PTHR14467:SF0">
    <property type="entry name" value="PROTEIN ARV1"/>
    <property type="match status" value="1"/>
</dbReference>
<proteinExistence type="inferred from homology"/>
<comment type="subcellular location">
    <subcellularLocation>
        <location evidence="1 10">Endoplasmic reticulum membrane</location>
        <topology evidence="1 10">Multi-pass membrane protein</topology>
    </subcellularLocation>
</comment>
<comment type="function">
    <text evidence="10">Regulates also the sphingolipid metabolism.</text>
</comment>
<accession>A0A3R7X1T8</accession>
<feature type="transmembrane region" description="Helical" evidence="10">
    <location>
        <begin position="205"/>
        <end position="227"/>
    </location>
</feature>
<comment type="caution">
    <text evidence="11">The sequence shown here is derived from an EMBL/GenBank/DDBJ whole genome shotgun (WGS) entry which is preliminary data.</text>
</comment>
<feature type="transmembrane region" description="Helical" evidence="10">
    <location>
        <begin position="233"/>
        <end position="253"/>
    </location>
</feature>
<keyword evidence="10" id="KW-0746">Sphingolipid metabolism</keyword>
<sequence>MASDWAIHSFTTLHTFEDSSIAMHDPSSKRLSCCCVECGTVVSSTYRDYGKGNIRLKICRNCNLTVDKYVEFEAILIMIDLMLGKQQAYRHLLHNRRPLLLTQQVLKMFAVMVMLDWNTKAYLAERDVGVYFRYDTPILCRSNHPCISTNSIYKTTSTYSIFQISQLGLHYFVLAVVENFIYMLTLWLCVRLHPRWRKATTAKDVQFIGALCLSSFGKLFAWLTVIWEYNWTVVHVIGGIVVCSNYLVLKIYVNDDTFDVFMAVAVAVGIRALTQLFLFALGNPMIFFTFI</sequence>
<dbReference type="GO" id="GO:0006665">
    <property type="term" value="P:sphingolipid metabolic process"/>
    <property type="evidence" value="ECO:0007669"/>
    <property type="project" value="UniProtKB-UniRule"/>
</dbReference>
<keyword evidence="3 10" id="KW-0813">Transport</keyword>
<reference evidence="11" key="1">
    <citation type="submission" date="2018-07" db="EMBL/GenBank/DDBJ databases">
        <title>Annotation of Aphanomyces astaci genome assembly.</title>
        <authorList>
            <person name="Studholme D.J."/>
        </authorList>
    </citation>
    <scope>NUCLEOTIDE SEQUENCE [LARGE SCALE GENOMIC DNA]</scope>
    <source>
        <strain evidence="11">Pc</strain>
    </source>
</reference>
<comment type="function">
    <text evidence="10">Mediator of sterol homeostasis involved in sterol uptake, trafficking and distribution into membranes.</text>
</comment>
<evidence type="ECO:0000313" key="11">
    <source>
        <dbReference type="EMBL" id="RQM24819.1"/>
    </source>
</evidence>
<evidence type="ECO:0000256" key="4">
    <source>
        <dbReference type="ARBA" id="ARBA00022692"/>
    </source>
</evidence>
<organism evidence="11 12">
    <name type="scientific">Aphanomyces astaci</name>
    <name type="common">Crayfish plague agent</name>
    <dbReference type="NCBI Taxonomy" id="112090"/>
    <lineage>
        <taxon>Eukaryota</taxon>
        <taxon>Sar</taxon>
        <taxon>Stramenopiles</taxon>
        <taxon>Oomycota</taxon>
        <taxon>Saprolegniomycetes</taxon>
        <taxon>Saprolegniales</taxon>
        <taxon>Verrucalvaceae</taxon>
        <taxon>Aphanomyces</taxon>
    </lineage>
</organism>
<evidence type="ECO:0000256" key="3">
    <source>
        <dbReference type="ARBA" id="ARBA00022448"/>
    </source>
</evidence>
<evidence type="ECO:0000256" key="6">
    <source>
        <dbReference type="ARBA" id="ARBA00022989"/>
    </source>
</evidence>
<dbReference type="AlphaFoldDB" id="A0A3R7X1T8"/>
<evidence type="ECO:0000256" key="2">
    <source>
        <dbReference type="ARBA" id="ARBA00009187"/>
    </source>
</evidence>
<dbReference type="PANTHER" id="PTHR14467">
    <property type="entry name" value="ARV1"/>
    <property type="match status" value="1"/>
</dbReference>
<keyword evidence="6 10" id="KW-1133">Transmembrane helix</keyword>
<protein>
    <recommendedName>
        <fullName evidence="10">Protein ARV</fullName>
    </recommendedName>
</protein>
<dbReference type="GO" id="GO:0032366">
    <property type="term" value="P:intracellular sterol transport"/>
    <property type="evidence" value="ECO:0007669"/>
    <property type="project" value="UniProtKB-UniRule"/>
</dbReference>
<keyword evidence="5 10" id="KW-0256">Endoplasmic reticulum</keyword>
<keyword evidence="12" id="KW-1185">Reference proteome</keyword>
<dbReference type="Pfam" id="PF04161">
    <property type="entry name" value="Arv1"/>
    <property type="match status" value="1"/>
</dbReference>
<feature type="transmembrane region" description="Helical" evidence="10">
    <location>
        <begin position="260"/>
        <end position="281"/>
    </location>
</feature>
<keyword evidence="8 10" id="KW-0443">Lipid metabolism</keyword>
<gene>
    <name evidence="11" type="ORF">B5M09_001113</name>
</gene>
<feature type="transmembrane region" description="Helical" evidence="10">
    <location>
        <begin position="169"/>
        <end position="193"/>
    </location>
</feature>
<dbReference type="GO" id="GO:0097036">
    <property type="term" value="P:regulation of plasma membrane sterol distribution"/>
    <property type="evidence" value="ECO:0007669"/>
    <property type="project" value="UniProtKB-UniRule"/>
</dbReference>
<dbReference type="GO" id="GO:0032541">
    <property type="term" value="C:cortical endoplasmic reticulum"/>
    <property type="evidence" value="ECO:0007669"/>
    <property type="project" value="TreeGrafter"/>
</dbReference>
<evidence type="ECO:0000313" key="12">
    <source>
        <dbReference type="Proteomes" id="UP000284702"/>
    </source>
</evidence>
<evidence type="ECO:0000256" key="1">
    <source>
        <dbReference type="ARBA" id="ARBA00004477"/>
    </source>
</evidence>
<dbReference type="GO" id="GO:0016125">
    <property type="term" value="P:sterol metabolic process"/>
    <property type="evidence" value="ECO:0007669"/>
    <property type="project" value="UniProtKB-UniRule"/>
</dbReference>
<dbReference type="GO" id="GO:0005794">
    <property type="term" value="C:Golgi apparatus"/>
    <property type="evidence" value="ECO:0007669"/>
    <property type="project" value="TreeGrafter"/>
</dbReference>
<keyword evidence="4 10" id="KW-0812">Transmembrane</keyword>
<dbReference type="InterPro" id="IPR007290">
    <property type="entry name" value="Arv1"/>
</dbReference>
<comment type="similarity">
    <text evidence="2 10">Belongs to the ARV1 family.</text>
</comment>
<dbReference type="GO" id="GO:0005789">
    <property type="term" value="C:endoplasmic reticulum membrane"/>
    <property type="evidence" value="ECO:0007669"/>
    <property type="project" value="UniProtKB-SubCell"/>
</dbReference>
<dbReference type="Proteomes" id="UP000284702">
    <property type="component" value="Unassembled WGS sequence"/>
</dbReference>
<keyword evidence="7 10" id="KW-0445">Lipid transport</keyword>
<keyword evidence="9 10" id="KW-0472">Membrane</keyword>
<dbReference type="EMBL" id="MZMZ02002646">
    <property type="protein sequence ID" value="RQM24819.1"/>
    <property type="molecule type" value="Genomic_DNA"/>
</dbReference>
<evidence type="ECO:0000256" key="5">
    <source>
        <dbReference type="ARBA" id="ARBA00022824"/>
    </source>
</evidence>
<dbReference type="VEuPathDB" id="FungiDB:H257_10833"/>
<evidence type="ECO:0000256" key="7">
    <source>
        <dbReference type="ARBA" id="ARBA00023055"/>
    </source>
</evidence>
<name>A0A3R7X1T8_APHAT</name>
<evidence type="ECO:0000256" key="10">
    <source>
        <dbReference type="RuleBase" id="RU368065"/>
    </source>
</evidence>
<evidence type="ECO:0000256" key="8">
    <source>
        <dbReference type="ARBA" id="ARBA00023098"/>
    </source>
</evidence>